<evidence type="ECO:0000313" key="2">
    <source>
        <dbReference type="Proteomes" id="UP000474567"/>
    </source>
</evidence>
<organism evidence="1 2">
    <name type="scientific">Flavobacterium collinsii</name>
    <dbReference type="NCBI Taxonomy" id="1114861"/>
    <lineage>
        <taxon>Bacteria</taxon>
        <taxon>Pseudomonadati</taxon>
        <taxon>Bacteroidota</taxon>
        <taxon>Flavobacteriia</taxon>
        <taxon>Flavobacteriales</taxon>
        <taxon>Flavobacteriaceae</taxon>
        <taxon>Flavobacterium</taxon>
    </lineage>
</organism>
<evidence type="ECO:0000313" key="1">
    <source>
        <dbReference type="EMBL" id="CAA9200585.1"/>
    </source>
</evidence>
<comment type="caution">
    <text evidence="1">The sequence shown here is derived from an EMBL/GenBank/DDBJ whole genome shotgun (WGS) entry which is preliminary data.</text>
</comment>
<gene>
    <name evidence="1" type="ORF">FLACOL7796_03338</name>
</gene>
<protein>
    <submittedName>
        <fullName evidence="1">Uncharacterized protein</fullName>
    </submittedName>
</protein>
<reference evidence="1 2" key="1">
    <citation type="submission" date="2020-02" db="EMBL/GenBank/DDBJ databases">
        <authorList>
            <person name="Criscuolo A."/>
        </authorList>
    </citation>
    <scope>NUCLEOTIDE SEQUENCE [LARGE SCALE GENOMIC DNA]</scope>
    <source>
        <strain evidence="1">CECT7796</strain>
    </source>
</reference>
<accession>A0ABN7EME0</accession>
<proteinExistence type="predicted"/>
<name>A0ABN7EME0_9FLAO</name>
<dbReference type="EMBL" id="CADCST010000102">
    <property type="protein sequence ID" value="CAA9200585.1"/>
    <property type="molecule type" value="Genomic_DNA"/>
</dbReference>
<dbReference type="Proteomes" id="UP000474567">
    <property type="component" value="Unassembled WGS sequence"/>
</dbReference>
<sequence>MGISWFEKNQVQKLWGDKIGILFIVKDFKGESGSLLQSFKVLLFSKIS</sequence>
<keyword evidence="2" id="KW-1185">Reference proteome</keyword>